<feature type="region of interest" description="Disordered" evidence="1">
    <location>
        <begin position="28"/>
        <end position="47"/>
    </location>
</feature>
<keyword evidence="4" id="KW-1185">Reference proteome</keyword>
<sequence>MRLLLLFFCGCLLAACNRQTAAVASVPSPTPVAKAQPTPAPFRPGLGPTANDTSLLWRIEMPGVAQPSYLFGTIHLIPEKDYFLPGRVVKAINDSEAVFFEIDPRDMQNPAKIMGLLTRINMRGDTSLEDLLEPEAYATVENYFTESGLPFFIFKRMKPLFLSAMVGQDLEAMQGGEGMTAGGMKSYEMELTELAEAGGKSIGGLETMEFQLGLFDSIPYRAQATMLYEAVVADQGSETGDLPSEMERLVAIYRRQAVAELASTITEESAGVARFEELLLTKRNANWVPIIQQNMGALNAGAGFYAVGAGHLGGDRGVIALLRSAGLTVEPVY</sequence>
<feature type="chain" id="PRO_5036903885" evidence="2">
    <location>
        <begin position="22"/>
        <end position="333"/>
    </location>
</feature>
<dbReference type="EMBL" id="JACSIT010000038">
    <property type="protein sequence ID" value="MBC6992811.1"/>
    <property type="molecule type" value="Genomic_DNA"/>
</dbReference>
<keyword evidence="2" id="KW-0732">Signal</keyword>
<protein>
    <submittedName>
        <fullName evidence="3">TraB/GumN family protein</fullName>
    </submittedName>
</protein>
<evidence type="ECO:0000256" key="2">
    <source>
        <dbReference type="SAM" id="SignalP"/>
    </source>
</evidence>
<reference evidence="3" key="1">
    <citation type="submission" date="2020-08" db="EMBL/GenBank/DDBJ databases">
        <title>Lewinella bacteria from marine environments.</title>
        <authorList>
            <person name="Zhong Y."/>
        </authorList>
    </citation>
    <scope>NUCLEOTIDE SEQUENCE</scope>
    <source>
        <strain evidence="3">KCTC 42187</strain>
    </source>
</reference>
<dbReference type="CDD" id="cd14789">
    <property type="entry name" value="Tiki"/>
    <property type="match status" value="1"/>
</dbReference>
<dbReference type="AlphaFoldDB" id="A0A923PHH6"/>
<dbReference type="Pfam" id="PF01963">
    <property type="entry name" value="TraB_PrgY_gumN"/>
    <property type="match status" value="1"/>
</dbReference>
<dbReference type="InterPro" id="IPR047111">
    <property type="entry name" value="YbaP-like"/>
</dbReference>
<organism evidence="3 4">
    <name type="scientific">Neolewinella lacunae</name>
    <dbReference type="NCBI Taxonomy" id="1517758"/>
    <lineage>
        <taxon>Bacteria</taxon>
        <taxon>Pseudomonadati</taxon>
        <taxon>Bacteroidota</taxon>
        <taxon>Saprospiria</taxon>
        <taxon>Saprospirales</taxon>
        <taxon>Lewinellaceae</taxon>
        <taxon>Neolewinella</taxon>
    </lineage>
</organism>
<dbReference type="InterPro" id="IPR002816">
    <property type="entry name" value="TraB/PrgY/GumN_fam"/>
</dbReference>
<comment type="caution">
    <text evidence="3">The sequence shown here is derived from an EMBL/GenBank/DDBJ whole genome shotgun (WGS) entry which is preliminary data.</text>
</comment>
<proteinExistence type="predicted"/>
<gene>
    <name evidence="3" type="ORF">H9S92_01430</name>
</gene>
<feature type="signal peptide" evidence="2">
    <location>
        <begin position="1"/>
        <end position="21"/>
    </location>
</feature>
<dbReference type="PROSITE" id="PS51257">
    <property type="entry name" value="PROKAR_LIPOPROTEIN"/>
    <property type="match status" value="1"/>
</dbReference>
<dbReference type="Proteomes" id="UP000650081">
    <property type="component" value="Unassembled WGS sequence"/>
</dbReference>
<evidence type="ECO:0000313" key="4">
    <source>
        <dbReference type="Proteomes" id="UP000650081"/>
    </source>
</evidence>
<dbReference type="RefSeq" id="WP_187464948.1">
    <property type="nucleotide sequence ID" value="NZ_JACSIT010000038.1"/>
</dbReference>
<accession>A0A923PHH6</accession>
<evidence type="ECO:0000256" key="1">
    <source>
        <dbReference type="SAM" id="MobiDB-lite"/>
    </source>
</evidence>
<dbReference type="PANTHER" id="PTHR40590">
    <property type="entry name" value="CYTOPLASMIC PROTEIN-RELATED"/>
    <property type="match status" value="1"/>
</dbReference>
<name>A0A923PHH6_9BACT</name>
<evidence type="ECO:0000313" key="3">
    <source>
        <dbReference type="EMBL" id="MBC6992811.1"/>
    </source>
</evidence>
<dbReference type="PANTHER" id="PTHR40590:SF1">
    <property type="entry name" value="CYTOPLASMIC PROTEIN"/>
    <property type="match status" value="1"/>
</dbReference>